<evidence type="ECO:0000256" key="1">
    <source>
        <dbReference type="ARBA" id="ARBA00004123"/>
    </source>
</evidence>
<dbReference type="CDD" id="cd00200">
    <property type="entry name" value="WD40"/>
    <property type="match status" value="1"/>
</dbReference>
<evidence type="ECO:0000313" key="7">
    <source>
        <dbReference type="EMBL" id="KZW00389.1"/>
    </source>
</evidence>
<evidence type="ECO:0000256" key="3">
    <source>
        <dbReference type="ARBA" id="ARBA00022737"/>
    </source>
</evidence>
<dbReference type="SUPFAM" id="SSF50978">
    <property type="entry name" value="WD40 repeat-like"/>
    <property type="match status" value="1"/>
</dbReference>
<sequence length="560" mass="60945">MPDPFFANSKGQKRRRGPSNVNAKNKKPRTGTGTSKNQNQPPAKRRRRDEELDSDGTQDDDNVGGGGLDDLDLRHSDSDAGASGEEDEHETPAEKRLRLAKLYIDSLKKDIGEGEVDAAEIDKEILSVRLKQDVQESSGKLSIFIADKLNTSTYSKLRVKGHKLSVTCAVASEDGTMLFTAGKEGGIVKWDLLTGKELARFPKLRKDTKDRKGKGRADPAVEIKGHTDEVLALALSSDGKYLASGGRDRLVCIWDAQKGEWLRAFGGHRDAISSLSFRKDSLQLYSASFDRTIRLFDLAAMGYVETLFGHQDCIQDMDTLRAETAVSVGGRDRTVRYWKVPEESQLVFRGGRGTAQEILENGLDEEPDAASSSQTFVEGSLDCVAMIDETSFVSGGDSGSICLWSTAKKKPVFTLPLAHGLHEHHSETEGIVLEPRWISALACLRYADVVVSGSSDGFIRLWKVDSKLRSLTACGSIPCPGVVNSLRVVSPRSFFSGASWLSTDAPAVNGRSATHLTLKGLGLVAGVGQEPKFGRWRRLKGDGVSNCAFVFAVPLRAAEQ</sequence>
<feature type="repeat" description="WD" evidence="5">
    <location>
        <begin position="450"/>
        <end position="472"/>
    </location>
</feature>
<keyword evidence="8" id="KW-1185">Reference proteome</keyword>
<dbReference type="Pfam" id="PF00400">
    <property type="entry name" value="WD40"/>
    <property type="match status" value="4"/>
</dbReference>
<feature type="repeat" description="WD" evidence="5">
    <location>
        <begin position="307"/>
        <end position="348"/>
    </location>
</feature>
<dbReference type="InParanoid" id="A0A165N8W1"/>
<dbReference type="PROSITE" id="PS00678">
    <property type="entry name" value="WD_REPEATS_1"/>
    <property type="match status" value="1"/>
</dbReference>
<gene>
    <name evidence="7" type="ORF">EXIGLDRAFT_721908</name>
</gene>
<feature type="compositionally biased region" description="Acidic residues" evidence="6">
    <location>
        <begin position="51"/>
        <end position="62"/>
    </location>
</feature>
<dbReference type="PANTHER" id="PTHR19865:SF0">
    <property type="entry name" value="U3 SMALL NUCLEOLAR RNA-INTERACTING PROTEIN 2"/>
    <property type="match status" value="1"/>
</dbReference>
<dbReference type="SMART" id="SM00320">
    <property type="entry name" value="WD40"/>
    <property type="match status" value="6"/>
</dbReference>
<dbReference type="InterPro" id="IPR001680">
    <property type="entry name" value="WD40_rpt"/>
</dbReference>
<dbReference type="PANTHER" id="PTHR19865">
    <property type="entry name" value="U3 SMALL NUCLEOLAR RNA INTERACTING PROTEIN 2"/>
    <property type="match status" value="1"/>
</dbReference>
<dbReference type="InterPro" id="IPR036322">
    <property type="entry name" value="WD40_repeat_dom_sf"/>
</dbReference>
<dbReference type="STRING" id="1314781.A0A165N8W1"/>
<keyword evidence="2 5" id="KW-0853">WD repeat</keyword>
<feature type="repeat" description="WD" evidence="5">
    <location>
        <begin position="265"/>
        <end position="306"/>
    </location>
</feature>
<dbReference type="EMBL" id="KV425901">
    <property type="protein sequence ID" value="KZW00389.1"/>
    <property type="molecule type" value="Genomic_DNA"/>
</dbReference>
<evidence type="ECO:0000313" key="8">
    <source>
        <dbReference type="Proteomes" id="UP000077266"/>
    </source>
</evidence>
<evidence type="ECO:0000256" key="2">
    <source>
        <dbReference type="ARBA" id="ARBA00022574"/>
    </source>
</evidence>
<organism evidence="7 8">
    <name type="scientific">Exidia glandulosa HHB12029</name>
    <dbReference type="NCBI Taxonomy" id="1314781"/>
    <lineage>
        <taxon>Eukaryota</taxon>
        <taxon>Fungi</taxon>
        <taxon>Dikarya</taxon>
        <taxon>Basidiomycota</taxon>
        <taxon>Agaricomycotina</taxon>
        <taxon>Agaricomycetes</taxon>
        <taxon>Auriculariales</taxon>
        <taxon>Exidiaceae</taxon>
        <taxon>Exidia</taxon>
    </lineage>
</organism>
<protein>
    <submittedName>
        <fullName evidence="7">WD40 repeat-like protein</fullName>
    </submittedName>
</protein>
<keyword evidence="3" id="KW-0677">Repeat</keyword>
<feature type="region of interest" description="Disordered" evidence="6">
    <location>
        <begin position="1"/>
        <end position="94"/>
    </location>
</feature>
<dbReference type="InterPro" id="IPR020472">
    <property type="entry name" value="WD40_PAC1"/>
</dbReference>
<dbReference type="Gene3D" id="2.130.10.10">
    <property type="entry name" value="YVTN repeat-like/Quinoprotein amine dehydrogenase"/>
    <property type="match status" value="2"/>
</dbReference>
<dbReference type="InterPro" id="IPR015943">
    <property type="entry name" value="WD40/YVTN_repeat-like_dom_sf"/>
</dbReference>
<dbReference type="Proteomes" id="UP000077266">
    <property type="component" value="Unassembled WGS sequence"/>
</dbReference>
<dbReference type="GO" id="GO:0034511">
    <property type="term" value="F:U3 snoRNA binding"/>
    <property type="evidence" value="ECO:0007669"/>
    <property type="project" value="InterPro"/>
</dbReference>
<dbReference type="AlphaFoldDB" id="A0A165N8W1"/>
<proteinExistence type="predicted"/>
<feature type="repeat" description="WD" evidence="5">
    <location>
        <begin position="159"/>
        <end position="200"/>
    </location>
</feature>
<feature type="repeat" description="WD" evidence="5">
    <location>
        <begin position="223"/>
        <end position="264"/>
    </location>
</feature>
<evidence type="ECO:0000256" key="6">
    <source>
        <dbReference type="SAM" id="MobiDB-lite"/>
    </source>
</evidence>
<dbReference type="OrthoDB" id="189968at2759"/>
<dbReference type="PROSITE" id="PS50082">
    <property type="entry name" value="WD_REPEATS_2"/>
    <property type="match status" value="5"/>
</dbReference>
<dbReference type="PROSITE" id="PS50294">
    <property type="entry name" value="WD_REPEATS_REGION"/>
    <property type="match status" value="2"/>
</dbReference>
<dbReference type="InterPro" id="IPR019775">
    <property type="entry name" value="WD40_repeat_CS"/>
</dbReference>
<keyword evidence="4" id="KW-0539">Nucleus</keyword>
<feature type="compositionally biased region" description="Polar residues" evidence="6">
    <location>
        <begin position="31"/>
        <end position="41"/>
    </location>
</feature>
<name>A0A165N8W1_EXIGL</name>
<dbReference type="PRINTS" id="PR00320">
    <property type="entry name" value="GPROTEINBRPT"/>
</dbReference>
<dbReference type="InterPro" id="IPR039241">
    <property type="entry name" value="Rrp9-like"/>
</dbReference>
<dbReference type="GO" id="GO:0032040">
    <property type="term" value="C:small-subunit processome"/>
    <property type="evidence" value="ECO:0007669"/>
    <property type="project" value="TreeGrafter"/>
</dbReference>
<reference evidence="7 8" key="1">
    <citation type="journal article" date="2016" name="Mol. Biol. Evol.">
        <title>Comparative Genomics of Early-Diverging Mushroom-Forming Fungi Provides Insights into the Origins of Lignocellulose Decay Capabilities.</title>
        <authorList>
            <person name="Nagy L.G."/>
            <person name="Riley R."/>
            <person name="Tritt A."/>
            <person name="Adam C."/>
            <person name="Daum C."/>
            <person name="Floudas D."/>
            <person name="Sun H."/>
            <person name="Yadav J.S."/>
            <person name="Pangilinan J."/>
            <person name="Larsson K.H."/>
            <person name="Matsuura K."/>
            <person name="Barry K."/>
            <person name="Labutti K."/>
            <person name="Kuo R."/>
            <person name="Ohm R.A."/>
            <person name="Bhattacharya S.S."/>
            <person name="Shirouzu T."/>
            <person name="Yoshinaga Y."/>
            <person name="Martin F.M."/>
            <person name="Grigoriev I.V."/>
            <person name="Hibbett D.S."/>
        </authorList>
    </citation>
    <scope>NUCLEOTIDE SEQUENCE [LARGE SCALE GENOMIC DNA]</scope>
    <source>
        <strain evidence="7 8">HHB12029</strain>
    </source>
</reference>
<comment type="subcellular location">
    <subcellularLocation>
        <location evidence="1">Nucleus</location>
    </subcellularLocation>
</comment>
<evidence type="ECO:0000256" key="5">
    <source>
        <dbReference type="PROSITE-ProRule" id="PRU00221"/>
    </source>
</evidence>
<accession>A0A165N8W1</accession>
<evidence type="ECO:0000256" key="4">
    <source>
        <dbReference type="ARBA" id="ARBA00023242"/>
    </source>
</evidence>
<dbReference type="FunCoup" id="A0A165N8W1">
    <property type="interactions" value="701"/>
</dbReference>